<keyword evidence="2" id="KW-1185">Reference proteome</keyword>
<protein>
    <submittedName>
        <fullName evidence="1">Uncharacterized protein</fullName>
    </submittedName>
</protein>
<proteinExistence type="predicted"/>
<organism evidence="1 2">
    <name type="scientific">Citrus unshiu</name>
    <name type="common">Satsuma mandarin</name>
    <name type="synonym">Citrus nobilis var. unshiu</name>
    <dbReference type="NCBI Taxonomy" id="55188"/>
    <lineage>
        <taxon>Eukaryota</taxon>
        <taxon>Viridiplantae</taxon>
        <taxon>Streptophyta</taxon>
        <taxon>Embryophyta</taxon>
        <taxon>Tracheophyta</taxon>
        <taxon>Spermatophyta</taxon>
        <taxon>Magnoliopsida</taxon>
        <taxon>eudicotyledons</taxon>
        <taxon>Gunneridae</taxon>
        <taxon>Pentapetalae</taxon>
        <taxon>rosids</taxon>
        <taxon>malvids</taxon>
        <taxon>Sapindales</taxon>
        <taxon>Rutaceae</taxon>
        <taxon>Aurantioideae</taxon>
        <taxon>Citrus</taxon>
    </lineage>
</organism>
<name>A0A2H5PW21_CITUN</name>
<dbReference type="EMBL" id="BDQV01000141">
    <property type="protein sequence ID" value="GAY56580.1"/>
    <property type="molecule type" value="Genomic_DNA"/>
</dbReference>
<gene>
    <name evidence="1" type="ORF">CUMW_173010</name>
</gene>
<dbReference type="AlphaFoldDB" id="A0A2H5PW21"/>
<dbReference type="STRING" id="55188.A0A2H5PW21"/>
<sequence length="106" mass="12441">MADSDHISLSPSFLIFSHREQCRLYINPCPKRSLIKADAGYYHFKNKTHQDEFSPQGLCKASMFAFQIRSWLIIPVAIECCGHPWMREAPEDGFCKWHADYLYKRN</sequence>
<comment type="caution">
    <text evidence="1">The sequence shown here is derived from an EMBL/GenBank/DDBJ whole genome shotgun (WGS) entry which is preliminary data.</text>
</comment>
<dbReference type="Proteomes" id="UP000236630">
    <property type="component" value="Unassembled WGS sequence"/>
</dbReference>
<accession>A0A2H5PW21</accession>
<reference evidence="1 2" key="1">
    <citation type="journal article" date="2017" name="Front. Genet.">
        <title>Draft sequencing of the heterozygous diploid genome of Satsuma (Citrus unshiu Marc.) using a hybrid assembly approach.</title>
        <authorList>
            <person name="Shimizu T."/>
            <person name="Tanizawa Y."/>
            <person name="Mochizuki T."/>
            <person name="Nagasaki H."/>
            <person name="Yoshioka T."/>
            <person name="Toyoda A."/>
            <person name="Fujiyama A."/>
            <person name="Kaminuma E."/>
            <person name="Nakamura Y."/>
        </authorList>
    </citation>
    <scope>NUCLEOTIDE SEQUENCE [LARGE SCALE GENOMIC DNA]</scope>
    <source>
        <strain evidence="2">cv. Miyagawa wase</strain>
    </source>
</reference>
<evidence type="ECO:0000313" key="1">
    <source>
        <dbReference type="EMBL" id="GAY56580.1"/>
    </source>
</evidence>
<evidence type="ECO:0000313" key="2">
    <source>
        <dbReference type="Proteomes" id="UP000236630"/>
    </source>
</evidence>